<proteinExistence type="predicted"/>
<comment type="caution">
    <text evidence="2">The sequence shown here is derived from an EMBL/GenBank/DDBJ whole genome shotgun (WGS) entry which is preliminary data.</text>
</comment>
<accession>A0A031LQ17</accession>
<sequence length="173" mass="19864">MKALVEYYEPLTIKVGQVDLLALKKIQEEEKDIEDTKADDIFSERKVTIVKAKDNVSINSKLDVMYKFPFPVKVYRIGLPKIEGNDVKIEYTPVVIDYPIIGVNLFLSKEVPFILLDADDGTHIISESNLKEMTAIVEKNKNKEKIKVKKKRAKRSSKKRKIKGKSSRKGRRV</sequence>
<feature type="compositionally biased region" description="Basic residues" evidence="1">
    <location>
        <begin position="146"/>
        <end position="173"/>
    </location>
</feature>
<gene>
    <name evidence="2" type="ORF">CM19_05630</name>
</gene>
<dbReference type="OrthoDB" id="43038at2157"/>
<reference evidence="2 3" key="1">
    <citation type="submission" date="2014-03" db="EMBL/GenBank/DDBJ databases">
        <title>Draft genome sequence of the novel thermoacidophilic archaea Acidianus copahuensis ALE1 strain, isolated from Copahue volcanic area in Neuquen Argentina.</title>
        <authorList>
            <person name="Urbieta M.S."/>
            <person name="Rascovan N."/>
            <person name="Castro C."/>
            <person name="Revale S."/>
            <person name="Giaveno M.A."/>
            <person name="Vazquez M.P."/>
            <person name="Donati E.R."/>
        </authorList>
    </citation>
    <scope>NUCLEOTIDE SEQUENCE [LARGE SCALE GENOMIC DNA]</scope>
    <source>
        <strain evidence="2 3">ALE1</strain>
    </source>
</reference>
<evidence type="ECO:0000256" key="1">
    <source>
        <dbReference type="SAM" id="MobiDB-lite"/>
    </source>
</evidence>
<dbReference type="RefSeq" id="WP_048099383.1">
    <property type="nucleotide sequence ID" value="NZ_JFZT01000039.1"/>
</dbReference>
<dbReference type="AlphaFoldDB" id="A0A031LQ17"/>
<evidence type="ECO:0000313" key="3">
    <source>
        <dbReference type="Proteomes" id="UP000024332"/>
    </source>
</evidence>
<dbReference type="STRING" id="1160895.CM19_05630"/>
<keyword evidence="3" id="KW-1185">Reference proteome</keyword>
<evidence type="ECO:0000313" key="2">
    <source>
        <dbReference type="EMBL" id="EZQ07106.1"/>
    </source>
</evidence>
<dbReference type="Proteomes" id="UP000024332">
    <property type="component" value="Unassembled WGS sequence"/>
</dbReference>
<dbReference type="EMBL" id="JFZT01000039">
    <property type="protein sequence ID" value="EZQ07106.1"/>
    <property type="molecule type" value="Genomic_DNA"/>
</dbReference>
<organism evidence="2 3">
    <name type="scientific">Candidatus Acidianus copahuensis</name>
    <dbReference type="NCBI Taxonomy" id="1160895"/>
    <lineage>
        <taxon>Archaea</taxon>
        <taxon>Thermoproteota</taxon>
        <taxon>Thermoprotei</taxon>
        <taxon>Sulfolobales</taxon>
        <taxon>Sulfolobaceae</taxon>
        <taxon>Acidianus</taxon>
    </lineage>
</organism>
<feature type="region of interest" description="Disordered" evidence="1">
    <location>
        <begin position="144"/>
        <end position="173"/>
    </location>
</feature>
<name>A0A031LQ17_9CREN</name>
<protein>
    <submittedName>
        <fullName evidence="2">Uncharacterized protein</fullName>
    </submittedName>
</protein>